<accession>A0A923KMT3</accession>
<organism evidence="1 2">
    <name type="scientific">Undibacterium jejuense</name>
    <dbReference type="NCBI Taxonomy" id="1344949"/>
    <lineage>
        <taxon>Bacteria</taxon>
        <taxon>Pseudomonadati</taxon>
        <taxon>Pseudomonadota</taxon>
        <taxon>Betaproteobacteria</taxon>
        <taxon>Burkholderiales</taxon>
        <taxon>Oxalobacteraceae</taxon>
        <taxon>Undibacterium</taxon>
    </lineage>
</organism>
<dbReference type="PROSITE" id="PS51257">
    <property type="entry name" value="PROKAR_LIPOPROTEIN"/>
    <property type="match status" value="1"/>
</dbReference>
<proteinExistence type="predicted"/>
<evidence type="ECO:0000313" key="2">
    <source>
        <dbReference type="Proteomes" id="UP000634011"/>
    </source>
</evidence>
<dbReference type="RefSeq" id="WP_186911127.1">
    <property type="nucleotide sequence ID" value="NZ_JACOFV010000002.1"/>
</dbReference>
<sequence>MKKRFIIATMSGLLSACVSQYPNDFYTRPAPLPSGTSGRNMEVQKASSSTRSVADSVDNYKVEIASKIAQMNANFVYVGNPQAMLRSVVVVHYVLAADGRLVKAEIVRSNQDKYAETTALASLQNSAPFPAPNPRVLRGGRFDVSETWLFNDDGRFQLRSIALPQASE</sequence>
<protein>
    <submittedName>
        <fullName evidence="1">Energy transducer TonB</fullName>
    </submittedName>
</protein>
<gene>
    <name evidence="1" type="ORF">H8K32_03695</name>
</gene>
<evidence type="ECO:0000313" key="1">
    <source>
        <dbReference type="EMBL" id="MBC3861193.1"/>
    </source>
</evidence>
<dbReference type="Gene3D" id="3.30.1150.10">
    <property type="match status" value="1"/>
</dbReference>
<dbReference type="EMBL" id="JACOFV010000002">
    <property type="protein sequence ID" value="MBC3861193.1"/>
    <property type="molecule type" value="Genomic_DNA"/>
</dbReference>
<name>A0A923KMT3_9BURK</name>
<dbReference type="SUPFAM" id="SSF74653">
    <property type="entry name" value="TolA/TonB C-terminal domain"/>
    <property type="match status" value="1"/>
</dbReference>
<keyword evidence="2" id="KW-1185">Reference proteome</keyword>
<comment type="caution">
    <text evidence="1">The sequence shown here is derived from an EMBL/GenBank/DDBJ whole genome shotgun (WGS) entry which is preliminary data.</text>
</comment>
<dbReference type="AlphaFoldDB" id="A0A923KMT3"/>
<reference evidence="1" key="1">
    <citation type="submission" date="2020-08" db="EMBL/GenBank/DDBJ databases">
        <title>Novel species isolated from subtropical streams in China.</title>
        <authorList>
            <person name="Lu H."/>
        </authorList>
    </citation>
    <scope>NUCLEOTIDE SEQUENCE</scope>
    <source>
        <strain evidence="1">KACC 12607</strain>
    </source>
</reference>
<dbReference type="Proteomes" id="UP000634011">
    <property type="component" value="Unassembled WGS sequence"/>
</dbReference>